<evidence type="ECO:0000313" key="2">
    <source>
        <dbReference type="Proteomes" id="UP000053647"/>
    </source>
</evidence>
<gene>
    <name evidence="1" type="ORF">PAXINDRAFT_87484</name>
</gene>
<reference evidence="1 2" key="1">
    <citation type="submission" date="2014-06" db="EMBL/GenBank/DDBJ databases">
        <authorList>
            <consortium name="DOE Joint Genome Institute"/>
            <person name="Kuo A."/>
            <person name="Kohler A."/>
            <person name="Nagy L.G."/>
            <person name="Floudas D."/>
            <person name="Copeland A."/>
            <person name="Barry K.W."/>
            <person name="Cichocki N."/>
            <person name="Veneault-Fourrey C."/>
            <person name="LaButti K."/>
            <person name="Lindquist E.A."/>
            <person name="Lipzen A."/>
            <person name="Lundell T."/>
            <person name="Morin E."/>
            <person name="Murat C."/>
            <person name="Sun H."/>
            <person name="Tunlid A."/>
            <person name="Henrissat B."/>
            <person name="Grigoriev I.V."/>
            <person name="Hibbett D.S."/>
            <person name="Martin F."/>
            <person name="Nordberg H.P."/>
            <person name="Cantor M.N."/>
            <person name="Hua S.X."/>
        </authorList>
    </citation>
    <scope>NUCLEOTIDE SEQUENCE [LARGE SCALE GENOMIC DNA]</scope>
    <source>
        <strain evidence="1 2">ATCC 200175</strain>
    </source>
</reference>
<protein>
    <submittedName>
        <fullName evidence="1">Uncharacterized protein</fullName>
    </submittedName>
</protein>
<dbReference type="Proteomes" id="UP000053647">
    <property type="component" value="Unassembled WGS sequence"/>
</dbReference>
<proteinExistence type="predicted"/>
<reference evidence="2" key="2">
    <citation type="submission" date="2015-01" db="EMBL/GenBank/DDBJ databases">
        <title>Evolutionary Origins and Diversification of the Mycorrhizal Mutualists.</title>
        <authorList>
            <consortium name="DOE Joint Genome Institute"/>
            <consortium name="Mycorrhizal Genomics Consortium"/>
            <person name="Kohler A."/>
            <person name="Kuo A."/>
            <person name="Nagy L.G."/>
            <person name="Floudas D."/>
            <person name="Copeland A."/>
            <person name="Barry K.W."/>
            <person name="Cichocki N."/>
            <person name="Veneault-Fourrey C."/>
            <person name="LaButti K."/>
            <person name="Lindquist E.A."/>
            <person name="Lipzen A."/>
            <person name="Lundell T."/>
            <person name="Morin E."/>
            <person name="Murat C."/>
            <person name="Riley R."/>
            <person name="Ohm R."/>
            <person name="Sun H."/>
            <person name="Tunlid A."/>
            <person name="Henrissat B."/>
            <person name="Grigoriev I.V."/>
            <person name="Hibbett D.S."/>
            <person name="Martin F."/>
        </authorList>
    </citation>
    <scope>NUCLEOTIDE SEQUENCE [LARGE SCALE GENOMIC DNA]</scope>
    <source>
        <strain evidence="2">ATCC 200175</strain>
    </source>
</reference>
<sequence length="87" mass="9561">MSDLGFVCSEADHAVFYYDGDDDTTAGLNIKCIIGWHIDDGMGTSNSASFLQCVKEKIAARFGIKDLGPITKYPPHPDIVINKVWLL</sequence>
<organism evidence="1 2">
    <name type="scientific">Paxillus involutus ATCC 200175</name>
    <dbReference type="NCBI Taxonomy" id="664439"/>
    <lineage>
        <taxon>Eukaryota</taxon>
        <taxon>Fungi</taxon>
        <taxon>Dikarya</taxon>
        <taxon>Basidiomycota</taxon>
        <taxon>Agaricomycotina</taxon>
        <taxon>Agaricomycetes</taxon>
        <taxon>Agaricomycetidae</taxon>
        <taxon>Boletales</taxon>
        <taxon>Paxilineae</taxon>
        <taxon>Paxillaceae</taxon>
        <taxon>Paxillus</taxon>
    </lineage>
</organism>
<accession>A0A0C9TEM1</accession>
<dbReference type="HOGENOM" id="CLU_176477_0_0_1"/>
<name>A0A0C9TEM1_PAXIN</name>
<keyword evidence="2" id="KW-1185">Reference proteome</keyword>
<evidence type="ECO:0000313" key="1">
    <source>
        <dbReference type="EMBL" id="KIJ09408.1"/>
    </source>
</evidence>
<dbReference type="OrthoDB" id="2679603at2759"/>
<dbReference type="AlphaFoldDB" id="A0A0C9TEM1"/>
<dbReference type="EMBL" id="KN819466">
    <property type="protein sequence ID" value="KIJ09408.1"/>
    <property type="molecule type" value="Genomic_DNA"/>
</dbReference>